<reference evidence="2" key="2">
    <citation type="submission" date="2020-09" db="EMBL/GenBank/DDBJ databases">
        <authorList>
            <person name="Sun Q."/>
            <person name="Zhou Y."/>
        </authorList>
    </citation>
    <scope>NUCLEOTIDE SEQUENCE</scope>
    <source>
        <strain evidence="2">CGMCC 1.15254</strain>
    </source>
</reference>
<dbReference type="AlphaFoldDB" id="A0A917FGF9"/>
<keyword evidence="1" id="KW-0472">Membrane</keyword>
<protein>
    <submittedName>
        <fullName evidence="2">Uncharacterized protein</fullName>
    </submittedName>
</protein>
<sequence length="292" mass="31913">MSETLHMKNPNTGEVKILNPGFSWLAFVSTLLLGIPLFIRRQWMFAVLALLVFPVTLIMGAIADLKFGPAFTIAMLCSAGLGTAFGFLAHDNYVKSLLGRGFQKAASETGDAAPGHEASAQSSFLKSKAFKIGGAVTAILVIGGIALSQLGGSGSASFKPDATTGLIEPTQKSMDGYYLPRCQREIANLMLNPETAQFFEAEYRYWDKPKRTSMRGGISLAEFKSLSTDEQEKRQQTELENRGLVFAQNLSNLPLVNVRVRVKGHNRYGQMVTNYGLCKFSERGQPTAELEE</sequence>
<proteinExistence type="predicted"/>
<feature type="transmembrane region" description="Helical" evidence="1">
    <location>
        <begin position="45"/>
        <end position="63"/>
    </location>
</feature>
<gene>
    <name evidence="2" type="ORF">GCM10011332_29410</name>
</gene>
<dbReference type="RefSeq" id="WP_188666620.1">
    <property type="nucleotide sequence ID" value="NZ_BMHV01000028.1"/>
</dbReference>
<feature type="transmembrane region" description="Helical" evidence="1">
    <location>
        <begin position="129"/>
        <end position="150"/>
    </location>
</feature>
<dbReference type="EMBL" id="BMHV01000028">
    <property type="protein sequence ID" value="GGF73466.1"/>
    <property type="molecule type" value="Genomic_DNA"/>
</dbReference>
<reference evidence="2" key="1">
    <citation type="journal article" date="2014" name="Int. J. Syst. Evol. Microbiol.">
        <title>Complete genome sequence of Corynebacterium casei LMG S-19264T (=DSM 44701T), isolated from a smear-ripened cheese.</title>
        <authorList>
            <consortium name="US DOE Joint Genome Institute (JGI-PGF)"/>
            <person name="Walter F."/>
            <person name="Albersmeier A."/>
            <person name="Kalinowski J."/>
            <person name="Ruckert C."/>
        </authorList>
    </citation>
    <scope>NUCLEOTIDE SEQUENCE</scope>
    <source>
        <strain evidence="2">CGMCC 1.15254</strain>
    </source>
</reference>
<name>A0A917FGF9_9PROT</name>
<keyword evidence="1" id="KW-1133">Transmembrane helix</keyword>
<keyword evidence="3" id="KW-1185">Reference proteome</keyword>
<evidence type="ECO:0000313" key="3">
    <source>
        <dbReference type="Proteomes" id="UP000632498"/>
    </source>
</evidence>
<evidence type="ECO:0000313" key="2">
    <source>
        <dbReference type="EMBL" id="GGF73466.1"/>
    </source>
</evidence>
<evidence type="ECO:0000256" key="1">
    <source>
        <dbReference type="SAM" id="Phobius"/>
    </source>
</evidence>
<dbReference type="Proteomes" id="UP000632498">
    <property type="component" value="Unassembled WGS sequence"/>
</dbReference>
<feature type="transmembrane region" description="Helical" evidence="1">
    <location>
        <begin position="69"/>
        <end position="90"/>
    </location>
</feature>
<feature type="transmembrane region" description="Helical" evidence="1">
    <location>
        <begin position="20"/>
        <end position="38"/>
    </location>
</feature>
<accession>A0A917FGF9</accession>
<keyword evidence="1" id="KW-0812">Transmembrane</keyword>
<comment type="caution">
    <text evidence="2">The sequence shown here is derived from an EMBL/GenBank/DDBJ whole genome shotgun (WGS) entry which is preliminary data.</text>
</comment>
<organism evidence="2 3">
    <name type="scientific">Terasakiella brassicae</name>
    <dbReference type="NCBI Taxonomy" id="1634917"/>
    <lineage>
        <taxon>Bacteria</taxon>
        <taxon>Pseudomonadati</taxon>
        <taxon>Pseudomonadota</taxon>
        <taxon>Alphaproteobacteria</taxon>
        <taxon>Rhodospirillales</taxon>
        <taxon>Terasakiellaceae</taxon>
        <taxon>Terasakiella</taxon>
    </lineage>
</organism>